<sequence>MSVSSLPEWKQLLLERKRREEEERERREKEEEEKLASMPAWKRGIIQRRKRDKDISLQVYLETIVPVHENPFIRTQSSWRKGREADVGNELEVKEKPSPRSAGDAQPGEDRYEQKGGEAAKQREAVAHMQTRPIEAEMGQEEAAEQTSMTARDVRREVSVLKTYPQLPVSVPHSQDDGGEEVTGESTAAASEVTSDRSQKPEDEDEPLKDVEEQLGRHRGQSESTEEEEEEDKGLSQEDAVSYTTPVESAQPLSSSPPLPSSLAAMSRIYNLNTVGSRSALCLRDRTVDVPSSLHLVKVKPLISSSQQGDIKALTGESVCGVQRQIDQFQLKEQEAPKSSTNTSSKDRETKGQQSPKGGLKQQKEEEESPKLKPKDSSSPASSPSVSPSPSPSPKLFTIRSSSGAHVKRGATITVTPKKPAVAAAAPTVRPTPAEPAKGPSQQATPAADEPVKKRYPAVEEIEVIGGYQNLEKSCLVKNKVTPKRGKVCFDEDQLEQVCEYPSENSMLERSERLRGEDEGEGGGGVLLKSIKSVEITTEQRLRVGQCHPLLRKHSV</sequence>
<reference evidence="3" key="2">
    <citation type="submission" date="2025-09" db="UniProtKB">
        <authorList>
            <consortium name="Ensembl"/>
        </authorList>
    </citation>
    <scope>IDENTIFICATION</scope>
</reference>
<keyword evidence="4" id="KW-1185">Reference proteome</keyword>
<dbReference type="OMA" id="PGETPEW"/>
<feature type="region of interest" description="Disordered" evidence="1">
    <location>
        <begin position="17"/>
        <end position="38"/>
    </location>
</feature>
<dbReference type="PANTHER" id="PTHR21685:SF0">
    <property type="entry name" value="PHOSTENSIN"/>
    <property type="match status" value="1"/>
</dbReference>
<dbReference type="InterPro" id="IPR026671">
    <property type="entry name" value="PPP1R18/Tprn"/>
</dbReference>
<dbReference type="InterPro" id="IPR025907">
    <property type="entry name" value="Phostensin/Taperin_PP1-bd_dom"/>
</dbReference>
<feature type="domain" description="Phostensin/Taperin PP1-binding" evidence="2">
    <location>
        <begin position="402"/>
        <end position="508"/>
    </location>
</feature>
<feature type="compositionally biased region" description="Low complexity" evidence="1">
    <location>
        <begin position="414"/>
        <end position="437"/>
    </location>
</feature>
<feature type="compositionally biased region" description="Basic and acidic residues" evidence="1">
    <location>
        <begin position="108"/>
        <end position="126"/>
    </location>
</feature>
<evidence type="ECO:0000313" key="4">
    <source>
        <dbReference type="Proteomes" id="UP000264800"/>
    </source>
</evidence>
<dbReference type="GO" id="GO:0019902">
    <property type="term" value="F:phosphatase binding"/>
    <property type="evidence" value="ECO:0007669"/>
    <property type="project" value="InterPro"/>
</dbReference>
<evidence type="ECO:0000313" key="3">
    <source>
        <dbReference type="Ensembl" id="ENSKMAP00000017333.1"/>
    </source>
</evidence>
<feature type="region of interest" description="Disordered" evidence="1">
    <location>
        <begin position="72"/>
        <end position="262"/>
    </location>
</feature>
<reference evidence="3" key="1">
    <citation type="submission" date="2025-08" db="UniProtKB">
        <authorList>
            <consortium name="Ensembl"/>
        </authorList>
    </citation>
    <scope>IDENTIFICATION</scope>
</reference>
<protein>
    <submittedName>
        <fullName evidence="3">Protein phosphatase 1 regulatory subunit 18</fullName>
    </submittedName>
</protein>
<feature type="compositionally biased region" description="Polar residues" evidence="1">
    <location>
        <begin position="184"/>
        <end position="193"/>
    </location>
</feature>
<name>A0A3Q3AKQ0_KRYMA</name>
<dbReference type="PANTHER" id="PTHR21685">
    <property type="entry name" value="TON-B BOX DOMAIN"/>
    <property type="match status" value="1"/>
</dbReference>
<feature type="compositionally biased region" description="Basic and acidic residues" evidence="1">
    <location>
        <begin position="81"/>
        <end position="98"/>
    </location>
</feature>
<evidence type="ECO:0000256" key="1">
    <source>
        <dbReference type="SAM" id="MobiDB-lite"/>
    </source>
</evidence>
<dbReference type="STRING" id="37003.ENSKMAP00000017333"/>
<dbReference type="Ensembl" id="ENSKMAT00000017571.1">
    <property type="protein sequence ID" value="ENSKMAP00000017333.1"/>
    <property type="gene ID" value="ENSKMAG00000012916.1"/>
</dbReference>
<feature type="compositionally biased region" description="Basic and acidic residues" evidence="1">
    <location>
        <begin position="17"/>
        <end position="35"/>
    </location>
</feature>
<feature type="region of interest" description="Disordered" evidence="1">
    <location>
        <begin position="330"/>
        <end position="452"/>
    </location>
</feature>
<evidence type="ECO:0000259" key="2">
    <source>
        <dbReference type="Pfam" id="PF13914"/>
    </source>
</evidence>
<feature type="compositionally biased region" description="Low complexity" evidence="1">
    <location>
        <begin position="377"/>
        <end position="386"/>
    </location>
</feature>
<dbReference type="AlphaFoldDB" id="A0A3Q3AKQ0"/>
<accession>A0A3Q3AKQ0</accession>
<organism evidence="3 4">
    <name type="scientific">Kryptolebias marmoratus</name>
    <name type="common">Mangrove killifish</name>
    <name type="synonym">Rivulus marmoratus</name>
    <dbReference type="NCBI Taxonomy" id="37003"/>
    <lineage>
        <taxon>Eukaryota</taxon>
        <taxon>Metazoa</taxon>
        <taxon>Chordata</taxon>
        <taxon>Craniata</taxon>
        <taxon>Vertebrata</taxon>
        <taxon>Euteleostomi</taxon>
        <taxon>Actinopterygii</taxon>
        <taxon>Neopterygii</taxon>
        <taxon>Teleostei</taxon>
        <taxon>Neoteleostei</taxon>
        <taxon>Acanthomorphata</taxon>
        <taxon>Ovalentaria</taxon>
        <taxon>Atherinomorphae</taxon>
        <taxon>Cyprinodontiformes</taxon>
        <taxon>Rivulidae</taxon>
        <taxon>Kryptolebias</taxon>
    </lineage>
</organism>
<proteinExistence type="predicted"/>
<dbReference type="Pfam" id="PF13914">
    <property type="entry name" value="Phostensin"/>
    <property type="match status" value="1"/>
</dbReference>
<dbReference type="GeneTree" id="ENSGT00940000170244"/>
<dbReference type="Proteomes" id="UP000264800">
    <property type="component" value="Unplaced"/>
</dbReference>